<dbReference type="Gene3D" id="3.40.50.720">
    <property type="entry name" value="NAD(P)-binding Rossmann-like Domain"/>
    <property type="match status" value="1"/>
</dbReference>
<dbReference type="InterPro" id="IPR000706">
    <property type="entry name" value="AGPR_type-1"/>
</dbReference>
<comment type="pathway">
    <text evidence="5">Amino-acid biosynthesis; L-arginine biosynthesis; N(2)-acetyl-L-ornithine from L-glutamate: step 3/4.</text>
</comment>
<gene>
    <name evidence="5" type="primary">argC</name>
    <name evidence="7" type="ORF">IQ31_00832</name>
</gene>
<dbReference type="InterPro" id="IPR058924">
    <property type="entry name" value="AGPR_dimerisation_dom"/>
</dbReference>
<dbReference type="InterPro" id="IPR050085">
    <property type="entry name" value="AGPR"/>
</dbReference>
<comment type="similarity">
    <text evidence="5">Belongs to the NAGSA dehydrogenase family. Type 1 subfamily.</text>
</comment>
<evidence type="ECO:0000256" key="5">
    <source>
        <dbReference type="HAMAP-Rule" id="MF_00150"/>
    </source>
</evidence>
<protein>
    <recommendedName>
        <fullName evidence="5">N-acetyl-gamma-glutamyl-phosphate reductase</fullName>
        <shortName evidence="5">AGPR</shortName>
        <ecNumber evidence="5">1.2.1.38</ecNumber>
    </recommendedName>
    <alternativeName>
        <fullName evidence="5">N-acetyl-glutamate semialdehyde dehydrogenase</fullName>
        <shortName evidence="5">NAGSA dehydrogenase</shortName>
    </alternativeName>
</protein>
<comment type="caution">
    <text evidence="7">The sequence shown here is derived from an EMBL/GenBank/DDBJ whole genome shotgun (WGS) entry which is preliminary data.</text>
</comment>
<evidence type="ECO:0000313" key="7">
    <source>
        <dbReference type="EMBL" id="TWI23816.1"/>
    </source>
</evidence>
<dbReference type="Proteomes" id="UP000315908">
    <property type="component" value="Unassembled WGS sequence"/>
</dbReference>
<dbReference type="Gene3D" id="3.30.360.10">
    <property type="entry name" value="Dihydrodipicolinate Reductase, domain 2"/>
    <property type="match status" value="1"/>
</dbReference>
<comment type="catalytic activity">
    <reaction evidence="5">
        <text>N-acetyl-L-glutamate 5-semialdehyde + phosphate + NADP(+) = N-acetyl-L-glutamyl 5-phosphate + NADPH + H(+)</text>
        <dbReference type="Rhea" id="RHEA:21588"/>
        <dbReference type="ChEBI" id="CHEBI:15378"/>
        <dbReference type="ChEBI" id="CHEBI:29123"/>
        <dbReference type="ChEBI" id="CHEBI:43474"/>
        <dbReference type="ChEBI" id="CHEBI:57783"/>
        <dbReference type="ChEBI" id="CHEBI:57936"/>
        <dbReference type="ChEBI" id="CHEBI:58349"/>
        <dbReference type="EC" id="1.2.1.38"/>
    </reaction>
</comment>
<comment type="subcellular location">
    <subcellularLocation>
        <location evidence="5">Cytoplasm</location>
    </subcellularLocation>
</comment>
<keyword evidence="1 5" id="KW-0055">Arginine biosynthesis</keyword>
<evidence type="ECO:0000256" key="3">
    <source>
        <dbReference type="ARBA" id="ARBA00022857"/>
    </source>
</evidence>
<dbReference type="InterPro" id="IPR036291">
    <property type="entry name" value="NAD(P)-bd_dom_sf"/>
</dbReference>
<dbReference type="GO" id="GO:0006526">
    <property type="term" value="P:L-arginine biosynthetic process"/>
    <property type="evidence" value="ECO:0007669"/>
    <property type="project" value="UniProtKB-UniRule"/>
</dbReference>
<dbReference type="EMBL" id="VLKR01000003">
    <property type="protein sequence ID" value="TWI23816.1"/>
    <property type="molecule type" value="Genomic_DNA"/>
</dbReference>
<dbReference type="SUPFAM" id="SSF51735">
    <property type="entry name" value="NAD(P)-binding Rossmann-fold domains"/>
    <property type="match status" value="1"/>
</dbReference>
<evidence type="ECO:0000259" key="6">
    <source>
        <dbReference type="SMART" id="SM00859"/>
    </source>
</evidence>
<keyword evidence="2 5" id="KW-0028">Amino-acid biosynthesis</keyword>
<feature type="active site" evidence="5">
    <location>
        <position position="149"/>
    </location>
</feature>
<evidence type="ECO:0000313" key="8">
    <source>
        <dbReference type="Proteomes" id="UP000315908"/>
    </source>
</evidence>
<reference evidence="7 8" key="1">
    <citation type="journal article" date="2015" name="Stand. Genomic Sci.">
        <title>Genomic Encyclopedia of Bacterial and Archaeal Type Strains, Phase III: the genomes of soil and plant-associated and newly described type strains.</title>
        <authorList>
            <person name="Whitman W.B."/>
            <person name="Woyke T."/>
            <person name="Klenk H.P."/>
            <person name="Zhou Y."/>
            <person name="Lilburn T.G."/>
            <person name="Beck B.J."/>
            <person name="De Vos P."/>
            <person name="Vandamme P."/>
            <person name="Eisen J.A."/>
            <person name="Garrity G."/>
            <person name="Hugenholtz P."/>
            <person name="Kyrpides N.C."/>
        </authorList>
    </citation>
    <scope>NUCLEOTIDE SEQUENCE [LARGE SCALE GENOMIC DNA]</scope>
    <source>
        <strain evidence="7 8">CGMCC 1.6855</strain>
    </source>
</reference>
<dbReference type="UniPathway" id="UPA00068">
    <property type="reaction ID" value="UER00108"/>
</dbReference>
<organism evidence="7 8">
    <name type="scientific">Sphingobacterium siyangense</name>
    <dbReference type="NCBI Taxonomy" id="459529"/>
    <lineage>
        <taxon>Bacteria</taxon>
        <taxon>Pseudomonadati</taxon>
        <taxon>Bacteroidota</taxon>
        <taxon>Sphingobacteriia</taxon>
        <taxon>Sphingobacteriales</taxon>
        <taxon>Sphingobacteriaceae</taxon>
        <taxon>Sphingobacterium</taxon>
    </lineage>
</organism>
<keyword evidence="5" id="KW-0963">Cytoplasm</keyword>
<dbReference type="GO" id="GO:0051287">
    <property type="term" value="F:NAD binding"/>
    <property type="evidence" value="ECO:0007669"/>
    <property type="project" value="InterPro"/>
</dbReference>
<accession>A0A562MVA5</accession>
<dbReference type="NCBIfam" id="TIGR01850">
    <property type="entry name" value="argC"/>
    <property type="match status" value="1"/>
</dbReference>
<dbReference type="InterPro" id="IPR000534">
    <property type="entry name" value="Semialdehyde_DH_NAD-bd"/>
</dbReference>
<comment type="function">
    <text evidence="5">Catalyzes the NADPH-dependent reduction of N-acetyl-5-glutamyl phosphate to yield N-acetyl-L-glutamate 5-semialdehyde.</text>
</comment>
<dbReference type="GO" id="GO:0003942">
    <property type="term" value="F:N-acetyl-gamma-glutamyl-phosphate reductase activity"/>
    <property type="evidence" value="ECO:0007669"/>
    <property type="project" value="UniProtKB-UniRule"/>
</dbReference>
<dbReference type="CDD" id="cd17895">
    <property type="entry name" value="AGPR_1_N"/>
    <property type="match status" value="1"/>
</dbReference>
<dbReference type="AlphaFoldDB" id="A0A562MVA5"/>
<dbReference type="Pfam" id="PF22698">
    <property type="entry name" value="Semialdhyde_dhC_1"/>
    <property type="match status" value="1"/>
</dbReference>
<dbReference type="GO" id="GO:0070401">
    <property type="term" value="F:NADP+ binding"/>
    <property type="evidence" value="ECO:0007669"/>
    <property type="project" value="InterPro"/>
</dbReference>
<evidence type="ECO:0000256" key="2">
    <source>
        <dbReference type="ARBA" id="ARBA00022605"/>
    </source>
</evidence>
<dbReference type="SUPFAM" id="SSF55347">
    <property type="entry name" value="Glyceraldehyde-3-phosphate dehydrogenase-like, C-terminal domain"/>
    <property type="match status" value="1"/>
</dbReference>
<dbReference type="Pfam" id="PF01118">
    <property type="entry name" value="Semialdhyde_dh"/>
    <property type="match status" value="1"/>
</dbReference>
<dbReference type="EC" id="1.2.1.38" evidence="5"/>
<name>A0A562MVA5_9SPHI</name>
<dbReference type="PANTHER" id="PTHR32338:SF10">
    <property type="entry name" value="N-ACETYL-GAMMA-GLUTAMYL-PHOSPHATE REDUCTASE, CHLOROPLASTIC-RELATED"/>
    <property type="match status" value="1"/>
</dbReference>
<dbReference type="CDD" id="cd23934">
    <property type="entry name" value="AGPR_1_C"/>
    <property type="match status" value="1"/>
</dbReference>
<keyword evidence="4 5" id="KW-0560">Oxidoreductase</keyword>
<dbReference type="PANTHER" id="PTHR32338">
    <property type="entry name" value="N-ACETYL-GAMMA-GLUTAMYL-PHOSPHATE REDUCTASE, CHLOROPLASTIC-RELATED-RELATED"/>
    <property type="match status" value="1"/>
</dbReference>
<proteinExistence type="inferred from homology"/>
<keyword evidence="3 5" id="KW-0521">NADP</keyword>
<evidence type="ECO:0000256" key="1">
    <source>
        <dbReference type="ARBA" id="ARBA00022571"/>
    </source>
</evidence>
<dbReference type="SMART" id="SM00859">
    <property type="entry name" value="Semialdhyde_dh"/>
    <property type="match status" value="1"/>
</dbReference>
<dbReference type="GO" id="GO:0005737">
    <property type="term" value="C:cytoplasm"/>
    <property type="evidence" value="ECO:0007669"/>
    <property type="project" value="UniProtKB-SubCell"/>
</dbReference>
<dbReference type="HAMAP" id="MF_00150">
    <property type="entry name" value="ArgC_type1"/>
    <property type="match status" value="1"/>
</dbReference>
<feature type="domain" description="Semialdehyde dehydrogenase NAD-binding" evidence="6">
    <location>
        <begin position="17"/>
        <end position="141"/>
    </location>
</feature>
<evidence type="ECO:0000256" key="4">
    <source>
        <dbReference type="ARBA" id="ARBA00023002"/>
    </source>
</evidence>
<sequence>MIGDNAYLNSKFKKMIRVGIIGSAGYTGGELLRVLIYHPEVEIVFANSASNAGNKLYEVHNDLFGDTELTFSSDFHSAIDVLFLCVGHGDARKFLDANPIDASVKIIDLSQDYRLRANTAFQGQQFVYGLPELNKEAIKTAQYIANPGCFATNIQLALLPLASKGLLPDQIHVNATTGSTGAGQKPGATTHFSWRNNNLSAYKSFEHQHLQEISESLDQLQAGFLPVSDGSLLERAAAKINFVPQRGDFARGIFSAIYVDTDLSEEQAYALYDSYYAAHPFTHVSPKNIDLKQVVNTNKSIIHLEKHGNKLLILNATDNLLKGASGQAVQNMNLMFGLDERTGLNLKSVGF</sequence>